<gene>
    <name evidence="1" type="ORF">MPOCJGCO_0136</name>
</gene>
<keyword evidence="2" id="KW-1185">Reference proteome</keyword>
<accession>A0ABQ4TVN1</accession>
<name>A0ABQ4TVN1_9HYPH</name>
<protein>
    <submittedName>
        <fullName evidence="1">Uncharacterized protein</fullName>
    </submittedName>
</protein>
<evidence type="ECO:0000313" key="1">
    <source>
        <dbReference type="EMBL" id="GJE58058.1"/>
    </source>
</evidence>
<sequence length="38" mass="4046">MVLWFEIDLFPALQGCDPGLLDAASAATPRSASMCFEA</sequence>
<proteinExistence type="predicted"/>
<evidence type="ECO:0000313" key="2">
    <source>
        <dbReference type="Proteomes" id="UP001055057"/>
    </source>
</evidence>
<organism evidence="1 2">
    <name type="scientific">Methylobacterium trifolii</name>
    <dbReference type="NCBI Taxonomy" id="1003092"/>
    <lineage>
        <taxon>Bacteria</taxon>
        <taxon>Pseudomonadati</taxon>
        <taxon>Pseudomonadota</taxon>
        <taxon>Alphaproteobacteria</taxon>
        <taxon>Hyphomicrobiales</taxon>
        <taxon>Methylobacteriaceae</taxon>
        <taxon>Methylobacterium</taxon>
    </lineage>
</organism>
<comment type="caution">
    <text evidence="1">The sequence shown here is derived from an EMBL/GenBank/DDBJ whole genome shotgun (WGS) entry which is preliminary data.</text>
</comment>
<dbReference type="EMBL" id="BPRB01000008">
    <property type="protein sequence ID" value="GJE58058.1"/>
    <property type="molecule type" value="Genomic_DNA"/>
</dbReference>
<dbReference type="Proteomes" id="UP001055057">
    <property type="component" value="Unassembled WGS sequence"/>
</dbReference>
<reference evidence="1" key="2">
    <citation type="submission" date="2021-08" db="EMBL/GenBank/DDBJ databases">
        <authorList>
            <person name="Tani A."/>
            <person name="Ola A."/>
            <person name="Ogura Y."/>
            <person name="Katsura K."/>
            <person name="Hayashi T."/>
        </authorList>
    </citation>
    <scope>NUCLEOTIDE SEQUENCE</scope>
    <source>
        <strain evidence="1">DSM 23632</strain>
    </source>
</reference>
<reference evidence="1" key="1">
    <citation type="journal article" date="2021" name="Front. Microbiol.">
        <title>Comprehensive Comparative Genomics and Phenotyping of Methylobacterium Species.</title>
        <authorList>
            <person name="Alessa O."/>
            <person name="Ogura Y."/>
            <person name="Fujitani Y."/>
            <person name="Takami H."/>
            <person name="Hayashi T."/>
            <person name="Sahin N."/>
            <person name="Tani A."/>
        </authorList>
    </citation>
    <scope>NUCLEOTIDE SEQUENCE</scope>
    <source>
        <strain evidence="1">DSM 23632</strain>
    </source>
</reference>